<dbReference type="EMBL" id="JAGSOH010000069">
    <property type="protein sequence ID" value="MBR7828919.1"/>
    <property type="molecule type" value="Genomic_DNA"/>
</dbReference>
<evidence type="ECO:0000256" key="1">
    <source>
        <dbReference type="ARBA" id="ARBA00009437"/>
    </source>
</evidence>
<dbReference type="Gene3D" id="1.10.10.10">
    <property type="entry name" value="Winged helix-like DNA-binding domain superfamily/Winged helix DNA-binding domain"/>
    <property type="match status" value="1"/>
</dbReference>
<dbReference type="InterPro" id="IPR000847">
    <property type="entry name" value="LysR_HTH_N"/>
</dbReference>
<comment type="similarity">
    <text evidence="1">Belongs to the LysR transcriptional regulatory family.</text>
</comment>
<dbReference type="SUPFAM" id="SSF53850">
    <property type="entry name" value="Periplasmic binding protein-like II"/>
    <property type="match status" value="1"/>
</dbReference>
<dbReference type="SUPFAM" id="SSF46785">
    <property type="entry name" value="Winged helix' DNA-binding domain"/>
    <property type="match status" value="1"/>
</dbReference>
<feature type="domain" description="HTH lysR-type" evidence="5">
    <location>
        <begin position="1"/>
        <end position="58"/>
    </location>
</feature>
<evidence type="ECO:0000256" key="3">
    <source>
        <dbReference type="ARBA" id="ARBA00023125"/>
    </source>
</evidence>
<keyword evidence="7" id="KW-1185">Reference proteome</keyword>
<keyword evidence="2" id="KW-0805">Transcription regulation</keyword>
<organism evidence="6 7">
    <name type="scientific">Actinospica acidithermotolerans</name>
    <dbReference type="NCBI Taxonomy" id="2828514"/>
    <lineage>
        <taxon>Bacteria</taxon>
        <taxon>Bacillati</taxon>
        <taxon>Actinomycetota</taxon>
        <taxon>Actinomycetes</taxon>
        <taxon>Catenulisporales</taxon>
        <taxon>Actinospicaceae</taxon>
        <taxon>Actinospica</taxon>
    </lineage>
</organism>
<dbReference type="FunFam" id="1.10.10.10:FF:000001">
    <property type="entry name" value="LysR family transcriptional regulator"/>
    <property type="match status" value="1"/>
</dbReference>
<evidence type="ECO:0000313" key="7">
    <source>
        <dbReference type="Proteomes" id="UP000676325"/>
    </source>
</evidence>
<sequence>MELQVLRWFREVADGATVTETAERARITQPALSRALARLENEVGTPLLTRSGRTLTPTPAGRLFREHVGQALDQYDLGLRAVAELVDPAHGTVPLAFLHTLGTWLVPPLVSSFREAHPQVRFELHQHGEASILQELVDGAADLIISSPTFGHPRVTWHRLLVEPLRLTVPPGHRFAGRERIRLAEAADEPFILLRSGYALRVLTERLCAQAGFTPKITFEGEEVETLRALVAAGLGVALLPPPRATAAGPDTTDPAPQLQVTDVDSTRELGLAWLTDRELPPSSAAFREHVLRSAPEITPADYRAGSGSTP</sequence>
<dbReference type="GO" id="GO:0003677">
    <property type="term" value="F:DNA binding"/>
    <property type="evidence" value="ECO:0007669"/>
    <property type="project" value="UniProtKB-KW"/>
</dbReference>
<dbReference type="PROSITE" id="PS50931">
    <property type="entry name" value="HTH_LYSR"/>
    <property type="match status" value="1"/>
</dbReference>
<reference evidence="6" key="1">
    <citation type="submission" date="2021-04" db="EMBL/GenBank/DDBJ databases">
        <title>Genome based classification of Actinospica acidithermotolerans sp. nov., an actinobacterium isolated from an Indonesian hot spring.</title>
        <authorList>
            <person name="Kusuma A.B."/>
            <person name="Putra K.E."/>
            <person name="Nafisah S."/>
            <person name="Loh J."/>
            <person name="Nouioui I."/>
            <person name="Goodfellow M."/>
        </authorList>
    </citation>
    <scope>NUCLEOTIDE SEQUENCE</scope>
    <source>
        <strain evidence="6">MGRD01-02</strain>
    </source>
</reference>
<name>A0A941EJT9_9ACTN</name>
<dbReference type="InterPro" id="IPR036388">
    <property type="entry name" value="WH-like_DNA-bd_sf"/>
</dbReference>
<dbReference type="Pfam" id="PF03466">
    <property type="entry name" value="LysR_substrate"/>
    <property type="match status" value="1"/>
</dbReference>
<dbReference type="CDD" id="cd08434">
    <property type="entry name" value="PBP2_GltC_like"/>
    <property type="match status" value="1"/>
</dbReference>
<evidence type="ECO:0000313" key="6">
    <source>
        <dbReference type="EMBL" id="MBR7828919.1"/>
    </source>
</evidence>
<dbReference type="Gene3D" id="3.40.190.290">
    <property type="match status" value="1"/>
</dbReference>
<accession>A0A941EJT9</accession>
<evidence type="ECO:0000256" key="2">
    <source>
        <dbReference type="ARBA" id="ARBA00023015"/>
    </source>
</evidence>
<gene>
    <name evidence="6" type="ORF">KDK95_21595</name>
</gene>
<keyword evidence="3" id="KW-0238">DNA-binding</keyword>
<dbReference type="PRINTS" id="PR00039">
    <property type="entry name" value="HTHLYSR"/>
</dbReference>
<evidence type="ECO:0000259" key="5">
    <source>
        <dbReference type="PROSITE" id="PS50931"/>
    </source>
</evidence>
<dbReference type="Pfam" id="PF00126">
    <property type="entry name" value="HTH_1"/>
    <property type="match status" value="1"/>
</dbReference>
<proteinExistence type="inferred from homology"/>
<evidence type="ECO:0000256" key="4">
    <source>
        <dbReference type="ARBA" id="ARBA00023163"/>
    </source>
</evidence>
<dbReference type="InterPro" id="IPR036390">
    <property type="entry name" value="WH_DNA-bd_sf"/>
</dbReference>
<dbReference type="Proteomes" id="UP000676325">
    <property type="component" value="Unassembled WGS sequence"/>
</dbReference>
<dbReference type="PANTHER" id="PTHR30346:SF28">
    <property type="entry name" value="HTH-TYPE TRANSCRIPTIONAL REGULATOR CYNR"/>
    <property type="match status" value="1"/>
</dbReference>
<dbReference type="RefSeq" id="WP_212520051.1">
    <property type="nucleotide sequence ID" value="NZ_JAGSOH010000069.1"/>
</dbReference>
<keyword evidence="4" id="KW-0804">Transcription</keyword>
<dbReference type="AlphaFoldDB" id="A0A941EJT9"/>
<dbReference type="PANTHER" id="PTHR30346">
    <property type="entry name" value="TRANSCRIPTIONAL DUAL REGULATOR HCAR-RELATED"/>
    <property type="match status" value="1"/>
</dbReference>
<dbReference type="InterPro" id="IPR005119">
    <property type="entry name" value="LysR_subst-bd"/>
</dbReference>
<dbReference type="GO" id="GO:0032993">
    <property type="term" value="C:protein-DNA complex"/>
    <property type="evidence" value="ECO:0007669"/>
    <property type="project" value="TreeGrafter"/>
</dbReference>
<comment type="caution">
    <text evidence="6">The sequence shown here is derived from an EMBL/GenBank/DDBJ whole genome shotgun (WGS) entry which is preliminary data.</text>
</comment>
<dbReference type="GO" id="GO:0003700">
    <property type="term" value="F:DNA-binding transcription factor activity"/>
    <property type="evidence" value="ECO:0007669"/>
    <property type="project" value="InterPro"/>
</dbReference>
<protein>
    <submittedName>
        <fullName evidence="6">LysR family transcriptional regulator</fullName>
    </submittedName>
</protein>